<feature type="non-terminal residue" evidence="1">
    <location>
        <position position="1"/>
    </location>
</feature>
<comment type="caution">
    <text evidence="1">The sequence shown here is derived from an EMBL/GenBank/DDBJ whole genome shotgun (WGS) entry which is preliminary data.</text>
</comment>
<sequence length="161" mass="18563">IEKQSAFQEVIEEVNQELQQTAPEIEVKVVSSTEKPELVKVQGDYEDKEKTQGTGYRSITKKYIDEQGNTQQILREKIGETSRTTARAIFYREIIRKLPQARGVFCLDDPKFDALVGSESSVEVYKIPDILLYNPQKTLSFKNSLHEKYSQLNKLEKEFAQ</sequence>
<dbReference type="Proteomes" id="UP000789366">
    <property type="component" value="Unassembled WGS sequence"/>
</dbReference>
<accession>A0ACA9REV8</accession>
<evidence type="ECO:0000313" key="1">
    <source>
        <dbReference type="EMBL" id="CAG8789425.1"/>
    </source>
</evidence>
<reference evidence="1" key="1">
    <citation type="submission" date="2021-06" db="EMBL/GenBank/DDBJ databases">
        <authorList>
            <person name="Kallberg Y."/>
            <person name="Tangrot J."/>
            <person name="Rosling A."/>
        </authorList>
    </citation>
    <scope>NUCLEOTIDE SEQUENCE</scope>
    <source>
        <strain evidence="1">28 12/20/2015</strain>
    </source>
</reference>
<protein>
    <submittedName>
        <fullName evidence="1">12272_t:CDS:1</fullName>
    </submittedName>
</protein>
<gene>
    <name evidence="1" type="ORF">SPELUC_LOCUS17089</name>
</gene>
<name>A0ACA9REV8_9GLOM</name>
<feature type="non-terminal residue" evidence="1">
    <location>
        <position position="161"/>
    </location>
</feature>
<organism evidence="1 2">
    <name type="scientific">Cetraspora pellucida</name>
    <dbReference type="NCBI Taxonomy" id="1433469"/>
    <lineage>
        <taxon>Eukaryota</taxon>
        <taxon>Fungi</taxon>
        <taxon>Fungi incertae sedis</taxon>
        <taxon>Mucoromycota</taxon>
        <taxon>Glomeromycotina</taxon>
        <taxon>Glomeromycetes</taxon>
        <taxon>Diversisporales</taxon>
        <taxon>Gigasporaceae</taxon>
        <taxon>Cetraspora</taxon>
    </lineage>
</organism>
<evidence type="ECO:0000313" key="2">
    <source>
        <dbReference type="Proteomes" id="UP000789366"/>
    </source>
</evidence>
<proteinExistence type="predicted"/>
<keyword evidence="2" id="KW-1185">Reference proteome</keyword>
<dbReference type="EMBL" id="CAJVPW010067618">
    <property type="protein sequence ID" value="CAG8789425.1"/>
    <property type="molecule type" value="Genomic_DNA"/>
</dbReference>